<accession>F8P401</accession>
<gene>
    <name evidence="1" type="ORF">SERLADRAFT_395149</name>
</gene>
<dbReference type="EMBL" id="GL945437">
    <property type="protein sequence ID" value="EGO22249.1"/>
    <property type="molecule type" value="Genomic_DNA"/>
</dbReference>
<organism>
    <name type="scientific">Serpula lacrymans var. lacrymans (strain S7.9)</name>
    <name type="common">Dry rot fungus</name>
    <dbReference type="NCBI Taxonomy" id="578457"/>
    <lineage>
        <taxon>Eukaryota</taxon>
        <taxon>Fungi</taxon>
        <taxon>Dikarya</taxon>
        <taxon>Basidiomycota</taxon>
        <taxon>Agaricomycotina</taxon>
        <taxon>Agaricomycetes</taxon>
        <taxon>Agaricomycetidae</taxon>
        <taxon>Boletales</taxon>
        <taxon>Coniophorineae</taxon>
        <taxon>Serpulaceae</taxon>
        <taxon>Serpula</taxon>
    </lineage>
</organism>
<dbReference type="GeneID" id="18811712"/>
<protein>
    <submittedName>
        <fullName evidence="1">Uncharacterized protein</fullName>
    </submittedName>
</protein>
<dbReference type="Proteomes" id="UP000008064">
    <property type="component" value="Unassembled WGS sequence"/>
</dbReference>
<dbReference type="KEGG" id="sla:SERLADRAFT_395149"/>
<dbReference type="RefSeq" id="XP_007320787.1">
    <property type="nucleotide sequence ID" value="XM_007320725.1"/>
</dbReference>
<proteinExistence type="predicted"/>
<evidence type="ECO:0000313" key="1">
    <source>
        <dbReference type="EMBL" id="EGO22249.1"/>
    </source>
</evidence>
<dbReference type="HOGENOM" id="CLU_2869014_0_0_1"/>
<reference evidence="1" key="1">
    <citation type="submission" date="2011-04" db="EMBL/GenBank/DDBJ databases">
        <title>Evolution of plant cell wall degrading machinery underlies the functional diversity of forest fungi.</title>
        <authorList>
            <consortium name="US DOE Joint Genome Institute (JGI-PGF)"/>
            <person name="Eastwood D.C."/>
            <person name="Floudas D."/>
            <person name="Binder M."/>
            <person name="Majcherczyk A."/>
            <person name="Schneider P."/>
            <person name="Aerts A."/>
            <person name="Asiegbu F.O."/>
            <person name="Baker S.E."/>
            <person name="Barry K."/>
            <person name="Bendiksby M."/>
            <person name="Blumentritt M."/>
            <person name="Coutinho P.M."/>
            <person name="Cullen D."/>
            <person name="Cullen D."/>
            <person name="Gathman A."/>
            <person name="Goodell B."/>
            <person name="Henrissat B."/>
            <person name="Ihrmark K."/>
            <person name="Kauserud H."/>
            <person name="Kohler A."/>
            <person name="LaButti K."/>
            <person name="Lapidus A."/>
            <person name="Lavin J.L."/>
            <person name="Lee Y.-H."/>
            <person name="Lindquist E."/>
            <person name="Lilly W."/>
            <person name="Lucas S."/>
            <person name="Morin E."/>
            <person name="Murat C."/>
            <person name="Oguiza J.A."/>
            <person name="Park J."/>
            <person name="Pisabarro A.G."/>
            <person name="Riley R."/>
            <person name="Rosling A."/>
            <person name="Salamov A."/>
            <person name="Schmidt O."/>
            <person name="Schmutz J."/>
            <person name="Skrede I."/>
            <person name="Stenlid J."/>
            <person name="Wiebenga A."/>
            <person name="Xie X."/>
            <person name="Kues U."/>
            <person name="Hibbett D.S."/>
            <person name="Hoffmeister D."/>
            <person name="Hogberg N."/>
            <person name="Martin F."/>
            <person name="Grigoriev I.V."/>
            <person name="Watkinson S.C."/>
        </authorList>
    </citation>
    <scope>NUCLEOTIDE SEQUENCE</scope>
    <source>
        <strain evidence="1">S7.9</strain>
    </source>
</reference>
<dbReference type="AlphaFoldDB" id="F8P401"/>
<name>F8P401_SERL9</name>
<sequence>MHDTYEHTKVRKEDNTSYSDFCRQVGKFLLRHQELISHPRLHRWVDWGRKLVEEGVPPVPGSDL</sequence>